<accession>A0A9E4ZNW0</accession>
<organism evidence="2 3">
    <name type="scientific">Methanoculleus formosensis</name>
    <dbReference type="NCBI Taxonomy" id="2590886"/>
    <lineage>
        <taxon>Archaea</taxon>
        <taxon>Methanobacteriati</taxon>
        <taxon>Methanobacteriota</taxon>
        <taxon>Stenosarchaea group</taxon>
        <taxon>Methanomicrobia</taxon>
        <taxon>Methanomicrobiales</taxon>
        <taxon>Methanomicrobiaceae</taxon>
        <taxon>Methanoculleus</taxon>
    </lineage>
</organism>
<dbReference type="GO" id="GO:0005198">
    <property type="term" value="F:structural molecule activity"/>
    <property type="evidence" value="ECO:0007669"/>
    <property type="project" value="InterPro"/>
</dbReference>
<dbReference type="Pfam" id="PF01917">
    <property type="entry name" value="Flagellin_arch-type"/>
    <property type="match status" value="1"/>
</dbReference>
<keyword evidence="2" id="KW-0282">Flagellum</keyword>
<keyword evidence="2" id="KW-0969">Cilium</keyword>
<dbReference type="InterPro" id="IPR002774">
    <property type="entry name" value="Flagellin_arc-type"/>
</dbReference>
<gene>
    <name evidence="2" type="ORF">FKB36_10415</name>
</gene>
<keyword evidence="1" id="KW-1133">Transmembrane helix</keyword>
<dbReference type="GO" id="GO:0097588">
    <property type="term" value="P:archaeal or bacterial-type flagellum-dependent cell motility"/>
    <property type="evidence" value="ECO:0007669"/>
    <property type="project" value="InterPro"/>
</dbReference>
<evidence type="ECO:0000313" key="3">
    <source>
        <dbReference type="Proteomes" id="UP001065682"/>
    </source>
</evidence>
<proteinExistence type="predicted"/>
<name>A0A9E4ZNW0_9EURY</name>
<keyword evidence="1" id="KW-0472">Membrane</keyword>
<reference evidence="2" key="1">
    <citation type="submission" date="2019-06" db="EMBL/GenBank/DDBJ databases">
        <title>Methanoculleus strain from Tamsui River, Taipei, Taiwan.</title>
        <authorList>
            <person name="You Y.-T."/>
            <person name="Chen S.-C."/>
            <person name="Lai S.-J."/>
            <person name="Lee Y.-C."/>
            <person name="Lai M.-C."/>
        </authorList>
    </citation>
    <scope>NUCLEOTIDE SEQUENCE</scope>
    <source>
        <strain evidence="2">Afa-1</strain>
    </source>
</reference>
<dbReference type="AlphaFoldDB" id="A0A9E4ZNW0"/>
<feature type="transmembrane region" description="Helical" evidence="1">
    <location>
        <begin position="6"/>
        <end position="33"/>
    </location>
</feature>
<sequence length="174" mass="18752">MSSETFTTAMFLIAAIISAGVLINAVFPIIYTLSGTISSSSHSVDERLSTDVKIITTYAGHKEGNGIAHIWLKNIGTSRIPGASVRGADVFLGGQGDFIRLNRAEVLLGGKLQSGEWAYSILDDNDNNYWDPGETLYIEAMTNKIPARGEVVYFQFVLPSGLTRSTTFTASGQP</sequence>
<evidence type="ECO:0000313" key="2">
    <source>
        <dbReference type="EMBL" id="MCT8337885.1"/>
    </source>
</evidence>
<keyword evidence="2" id="KW-0966">Cell projection</keyword>
<dbReference type="RefSeq" id="WP_261598001.1">
    <property type="nucleotide sequence ID" value="NZ_VHLL01000006.1"/>
</dbReference>
<keyword evidence="3" id="KW-1185">Reference proteome</keyword>
<evidence type="ECO:0000256" key="1">
    <source>
        <dbReference type="SAM" id="Phobius"/>
    </source>
</evidence>
<dbReference type="EMBL" id="VHLL01000006">
    <property type="protein sequence ID" value="MCT8337885.1"/>
    <property type="molecule type" value="Genomic_DNA"/>
</dbReference>
<comment type="caution">
    <text evidence="2">The sequence shown here is derived from an EMBL/GenBank/DDBJ whole genome shotgun (WGS) entry which is preliminary data.</text>
</comment>
<dbReference type="Proteomes" id="UP001065682">
    <property type="component" value="Unassembled WGS sequence"/>
</dbReference>
<keyword evidence="1" id="KW-0812">Transmembrane</keyword>
<protein>
    <submittedName>
        <fullName evidence="2">Flagellin</fullName>
    </submittedName>
</protein>